<name>A0A162CPC4_PENCH</name>
<feature type="compositionally biased region" description="Polar residues" evidence="1">
    <location>
        <begin position="1"/>
        <end position="19"/>
    </location>
</feature>
<evidence type="ECO:0000256" key="1">
    <source>
        <dbReference type="SAM" id="MobiDB-lite"/>
    </source>
</evidence>
<dbReference type="AlphaFoldDB" id="A0A162CPC4"/>
<sequence>MDPVNKNQGTGARKSQTQADGGAVDSTGAVLEYLRAKKGKRNVEYDSTYYHSPLDQFDIKREGKYSEKRHALESIHTVYERVVQDIDRLFRTLSKANELDSGEDTEGEQEDPVVVEPDMAAEDAQKVPGETPVKEKEREKKGVKIAESAVKKEEEEEEEKPTISRKPRAARGKGKEGPRH</sequence>
<proteinExistence type="predicted"/>
<dbReference type="Proteomes" id="UP000076449">
    <property type="component" value="Chromosome III"/>
</dbReference>
<feature type="region of interest" description="Disordered" evidence="1">
    <location>
        <begin position="1"/>
        <end position="26"/>
    </location>
</feature>
<feature type="region of interest" description="Disordered" evidence="1">
    <location>
        <begin position="96"/>
        <end position="180"/>
    </location>
</feature>
<evidence type="ECO:0000313" key="2">
    <source>
        <dbReference type="EMBL" id="KZN84470.1"/>
    </source>
</evidence>
<feature type="compositionally biased region" description="Basic residues" evidence="1">
    <location>
        <begin position="163"/>
        <end position="172"/>
    </location>
</feature>
<feature type="compositionally biased region" description="Acidic residues" evidence="1">
    <location>
        <begin position="100"/>
        <end position="113"/>
    </location>
</feature>
<organism evidence="2">
    <name type="scientific">Penicillium chrysogenum</name>
    <name type="common">Penicillium notatum</name>
    <dbReference type="NCBI Taxonomy" id="5076"/>
    <lineage>
        <taxon>Eukaryota</taxon>
        <taxon>Fungi</taxon>
        <taxon>Dikarya</taxon>
        <taxon>Ascomycota</taxon>
        <taxon>Pezizomycotina</taxon>
        <taxon>Eurotiomycetes</taxon>
        <taxon>Eurotiomycetidae</taxon>
        <taxon>Eurotiales</taxon>
        <taxon>Aspergillaceae</taxon>
        <taxon>Penicillium</taxon>
        <taxon>Penicillium chrysogenum species complex</taxon>
    </lineage>
</organism>
<accession>A0A162CPC4</accession>
<protein>
    <submittedName>
        <fullName evidence="2">Uncharacterized protein</fullName>
    </submittedName>
</protein>
<reference evidence="2" key="1">
    <citation type="journal article" date="2014" name="Genome Announc.">
        <title>Complete sequencing and chromosome-scale genome assembly of the industrial progenitor strain P2niaD18 from the penicillin producer Penicillium chrysogenum.</title>
        <authorList>
            <person name="Specht T."/>
            <person name="Dahlmann T.A."/>
            <person name="Zadra I."/>
            <person name="Kurnsteiner H."/>
            <person name="Kuck U."/>
        </authorList>
    </citation>
    <scope>NUCLEOTIDE SEQUENCE [LARGE SCALE GENOMIC DNA]</scope>
    <source>
        <strain evidence="2">P2niaD18</strain>
    </source>
</reference>
<feature type="compositionally biased region" description="Basic and acidic residues" evidence="1">
    <location>
        <begin position="132"/>
        <end position="153"/>
    </location>
</feature>
<gene>
    <name evidence="2" type="ORF">EN45_086080</name>
</gene>
<dbReference type="EMBL" id="CM002800">
    <property type="protein sequence ID" value="KZN84470.1"/>
    <property type="molecule type" value="Genomic_DNA"/>
</dbReference>